<dbReference type="RefSeq" id="WP_163345276.1">
    <property type="nucleotide sequence ID" value="NZ_CP048409.1"/>
</dbReference>
<reference evidence="10 11" key="1">
    <citation type="submission" date="2020-02" db="EMBL/GenBank/DDBJ databases">
        <title>Genome sequencing for Draconibacterium sp. strain M1.</title>
        <authorList>
            <person name="Park S.-J."/>
        </authorList>
    </citation>
    <scope>NUCLEOTIDE SEQUENCE [LARGE SCALE GENOMIC DNA]</scope>
    <source>
        <strain evidence="10 11">M1</strain>
    </source>
</reference>
<dbReference type="KEGG" id="drc:G0Q07_06240"/>
<evidence type="ECO:0000256" key="6">
    <source>
        <dbReference type="ARBA" id="ARBA00022777"/>
    </source>
</evidence>
<dbReference type="InterPro" id="IPR036890">
    <property type="entry name" value="HATPase_C_sf"/>
</dbReference>
<dbReference type="InterPro" id="IPR036097">
    <property type="entry name" value="HisK_dim/P_sf"/>
</dbReference>
<dbReference type="GO" id="GO:0005886">
    <property type="term" value="C:plasma membrane"/>
    <property type="evidence" value="ECO:0007669"/>
    <property type="project" value="TreeGrafter"/>
</dbReference>
<keyword evidence="3" id="KW-0597">Phosphoprotein</keyword>
<evidence type="ECO:0000256" key="7">
    <source>
        <dbReference type="ARBA" id="ARBA00022989"/>
    </source>
</evidence>
<dbReference type="PANTHER" id="PTHR45436">
    <property type="entry name" value="SENSOR HISTIDINE KINASE YKOH"/>
    <property type="match status" value="1"/>
</dbReference>
<dbReference type="SMART" id="SM00388">
    <property type="entry name" value="HisKA"/>
    <property type="match status" value="1"/>
</dbReference>
<comment type="catalytic activity">
    <reaction evidence="1">
        <text>ATP + protein L-histidine = ADP + protein N-phospho-L-histidine.</text>
        <dbReference type="EC" id="2.7.13.3"/>
    </reaction>
</comment>
<gene>
    <name evidence="10" type="ORF">G0Q07_06240</name>
</gene>
<keyword evidence="8" id="KW-0472">Membrane</keyword>
<dbReference type="EC" id="2.7.13.3" evidence="2"/>
<dbReference type="SUPFAM" id="SSF55874">
    <property type="entry name" value="ATPase domain of HSP90 chaperone/DNA topoisomerase II/histidine kinase"/>
    <property type="match status" value="1"/>
</dbReference>
<evidence type="ECO:0000256" key="3">
    <source>
        <dbReference type="ARBA" id="ARBA00022553"/>
    </source>
</evidence>
<dbReference type="Proteomes" id="UP000474630">
    <property type="component" value="Chromosome"/>
</dbReference>
<dbReference type="AlphaFoldDB" id="A0A6C0RB91"/>
<dbReference type="InterPro" id="IPR050428">
    <property type="entry name" value="TCS_sensor_his_kinase"/>
</dbReference>
<sequence>MKLLTKISLNFLSISLFIFLVGLIAFYFLLRQQVNQNINVELQKRQTSIRNELKSAHSATTAPTDFEKKVEITPIPADLNPGEGYSDTLIVNNETGVYSAYRQLQFVSEINGQKYLVKIFKSHAETDNLMVRIILSMTLLVVALILGLLILNRHISQKTLESFYDTINKIKKYDLNTHEDFQLKESDIKEFNDLNKVLIAMTDRIKDDFYNLKEYTENASHELQTPIAVIISKMELLLQSDCMNEKELKTISDAYEASTKLSRLTNTLLLLSKIGNRQFPEVKKVDLTQIIETQLSFLEDVIASKKISVESPNEAYFVEMNPYLADILISNLLKNAIRHNHKNGSISIKATDKRLTIANSGKKIEGNADDLFKRFYKSSTSDSSVGLGLAIVQKICEVSGFKALYSYANNLHNFSIIFHPETNNFEA</sequence>
<feature type="transmembrane region" description="Helical" evidence="8">
    <location>
        <begin position="7"/>
        <end position="30"/>
    </location>
</feature>
<dbReference type="InterPro" id="IPR003661">
    <property type="entry name" value="HisK_dim/P_dom"/>
</dbReference>
<evidence type="ECO:0000256" key="5">
    <source>
        <dbReference type="ARBA" id="ARBA00022692"/>
    </source>
</evidence>
<keyword evidence="11" id="KW-1185">Reference proteome</keyword>
<organism evidence="10 11">
    <name type="scientific">Draconibacterium halophilum</name>
    <dbReference type="NCBI Taxonomy" id="2706887"/>
    <lineage>
        <taxon>Bacteria</taxon>
        <taxon>Pseudomonadati</taxon>
        <taxon>Bacteroidota</taxon>
        <taxon>Bacteroidia</taxon>
        <taxon>Marinilabiliales</taxon>
        <taxon>Prolixibacteraceae</taxon>
        <taxon>Draconibacterium</taxon>
    </lineage>
</organism>
<feature type="transmembrane region" description="Helical" evidence="8">
    <location>
        <begin position="129"/>
        <end position="151"/>
    </location>
</feature>
<dbReference type="Pfam" id="PF00512">
    <property type="entry name" value="HisKA"/>
    <property type="match status" value="1"/>
</dbReference>
<protein>
    <recommendedName>
        <fullName evidence="2">histidine kinase</fullName>
        <ecNumber evidence="2">2.7.13.3</ecNumber>
    </recommendedName>
</protein>
<dbReference type="Gene3D" id="3.30.565.10">
    <property type="entry name" value="Histidine kinase-like ATPase, C-terminal domain"/>
    <property type="match status" value="1"/>
</dbReference>
<dbReference type="SUPFAM" id="SSF47384">
    <property type="entry name" value="Homodimeric domain of signal transducing histidine kinase"/>
    <property type="match status" value="1"/>
</dbReference>
<name>A0A6C0RB91_9BACT</name>
<feature type="domain" description="Histidine kinase" evidence="9">
    <location>
        <begin position="218"/>
        <end position="397"/>
    </location>
</feature>
<evidence type="ECO:0000256" key="8">
    <source>
        <dbReference type="SAM" id="Phobius"/>
    </source>
</evidence>
<evidence type="ECO:0000259" key="9">
    <source>
        <dbReference type="PROSITE" id="PS50109"/>
    </source>
</evidence>
<evidence type="ECO:0000313" key="11">
    <source>
        <dbReference type="Proteomes" id="UP000474630"/>
    </source>
</evidence>
<evidence type="ECO:0000256" key="2">
    <source>
        <dbReference type="ARBA" id="ARBA00012438"/>
    </source>
</evidence>
<proteinExistence type="predicted"/>
<evidence type="ECO:0000256" key="4">
    <source>
        <dbReference type="ARBA" id="ARBA00022679"/>
    </source>
</evidence>
<keyword evidence="5 8" id="KW-0812">Transmembrane</keyword>
<keyword evidence="6 10" id="KW-0418">Kinase</keyword>
<dbReference type="SMART" id="SM00387">
    <property type="entry name" value="HATPase_c"/>
    <property type="match status" value="1"/>
</dbReference>
<accession>A0A6C0RB91</accession>
<evidence type="ECO:0000313" key="10">
    <source>
        <dbReference type="EMBL" id="QIA07349.1"/>
    </source>
</evidence>
<dbReference type="PROSITE" id="PS50109">
    <property type="entry name" value="HIS_KIN"/>
    <property type="match status" value="1"/>
</dbReference>
<evidence type="ECO:0000256" key="1">
    <source>
        <dbReference type="ARBA" id="ARBA00000085"/>
    </source>
</evidence>
<dbReference type="GO" id="GO:0000155">
    <property type="term" value="F:phosphorelay sensor kinase activity"/>
    <property type="evidence" value="ECO:0007669"/>
    <property type="project" value="InterPro"/>
</dbReference>
<dbReference type="InterPro" id="IPR003594">
    <property type="entry name" value="HATPase_dom"/>
</dbReference>
<dbReference type="PANTHER" id="PTHR45436:SF5">
    <property type="entry name" value="SENSOR HISTIDINE KINASE TRCS"/>
    <property type="match status" value="1"/>
</dbReference>
<dbReference type="EMBL" id="CP048409">
    <property type="protein sequence ID" value="QIA07349.1"/>
    <property type="molecule type" value="Genomic_DNA"/>
</dbReference>
<keyword evidence="7 8" id="KW-1133">Transmembrane helix</keyword>
<keyword evidence="4" id="KW-0808">Transferase</keyword>
<dbReference type="InterPro" id="IPR005467">
    <property type="entry name" value="His_kinase_dom"/>
</dbReference>
<dbReference type="Gene3D" id="1.10.287.130">
    <property type="match status" value="1"/>
</dbReference>
<dbReference type="Pfam" id="PF02518">
    <property type="entry name" value="HATPase_c"/>
    <property type="match status" value="1"/>
</dbReference>
<dbReference type="CDD" id="cd00082">
    <property type="entry name" value="HisKA"/>
    <property type="match status" value="1"/>
</dbReference>